<feature type="non-terminal residue" evidence="2">
    <location>
        <position position="1"/>
    </location>
</feature>
<evidence type="ECO:0000259" key="1">
    <source>
        <dbReference type="Pfam" id="PF13808"/>
    </source>
</evidence>
<accession>A0A7V2T067</accession>
<proteinExistence type="predicted"/>
<reference evidence="2" key="1">
    <citation type="journal article" date="2020" name="mSystems">
        <title>Genome- and Community-Level Interaction Insights into Carbon Utilization and Element Cycling Functions of Hydrothermarchaeota in Hydrothermal Sediment.</title>
        <authorList>
            <person name="Zhou Z."/>
            <person name="Liu Y."/>
            <person name="Xu W."/>
            <person name="Pan J."/>
            <person name="Luo Z.H."/>
            <person name="Li M."/>
        </authorList>
    </citation>
    <scope>NUCLEOTIDE SEQUENCE [LARGE SCALE GENOMIC DNA]</scope>
    <source>
        <strain evidence="2">HyVt-493</strain>
    </source>
</reference>
<sequence length="54" mass="5919">AVLCGADDWVGVEMIGKAKETFFRRFLELPNGIPSHDTFNNVFNAVSWSDVGCG</sequence>
<comment type="caution">
    <text evidence="2">The sequence shown here is derived from an EMBL/GenBank/DDBJ whole genome shotgun (WGS) entry which is preliminary data.</text>
</comment>
<gene>
    <name evidence="2" type="ORF">ENJ51_07635</name>
</gene>
<protein>
    <submittedName>
        <fullName evidence="2">Transposase family protein</fullName>
    </submittedName>
</protein>
<dbReference type="EMBL" id="DRMS01000286">
    <property type="protein sequence ID" value="HFC92669.1"/>
    <property type="molecule type" value="Genomic_DNA"/>
</dbReference>
<name>A0A7V2T067_LEUMU</name>
<feature type="domain" description="H repeat-associated protein N-terminal" evidence="1">
    <location>
        <begin position="1"/>
        <end position="48"/>
    </location>
</feature>
<dbReference type="Proteomes" id="UP000885750">
    <property type="component" value="Unassembled WGS sequence"/>
</dbReference>
<evidence type="ECO:0000313" key="2">
    <source>
        <dbReference type="EMBL" id="HFC92669.1"/>
    </source>
</evidence>
<dbReference type="AlphaFoldDB" id="A0A7V2T067"/>
<dbReference type="InterPro" id="IPR032806">
    <property type="entry name" value="YbfD_N"/>
</dbReference>
<dbReference type="Pfam" id="PF13808">
    <property type="entry name" value="DDE_Tnp_1_assoc"/>
    <property type="match status" value="1"/>
</dbReference>
<organism evidence="2">
    <name type="scientific">Leucothrix mucor</name>
    <dbReference type="NCBI Taxonomy" id="45248"/>
    <lineage>
        <taxon>Bacteria</taxon>
        <taxon>Pseudomonadati</taxon>
        <taxon>Pseudomonadota</taxon>
        <taxon>Gammaproteobacteria</taxon>
        <taxon>Thiotrichales</taxon>
        <taxon>Thiotrichaceae</taxon>
        <taxon>Leucothrix</taxon>
    </lineage>
</organism>